<dbReference type="Gene3D" id="3.30.40.10">
    <property type="entry name" value="Zinc/RING finger domain, C3HC4 (zinc finger)"/>
    <property type="match status" value="1"/>
</dbReference>
<feature type="coiled-coil region" evidence="5">
    <location>
        <begin position="86"/>
        <end position="162"/>
    </location>
</feature>
<dbReference type="SUPFAM" id="SSF57850">
    <property type="entry name" value="RING/U-box"/>
    <property type="match status" value="1"/>
</dbReference>
<dbReference type="PANTHER" id="PTHR23041">
    <property type="entry name" value="RING FINGER DOMAIN-CONTAINING"/>
    <property type="match status" value="1"/>
</dbReference>
<dbReference type="EMBL" id="KV429059">
    <property type="protein sequence ID" value="KZT69306.1"/>
    <property type="molecule type" value="Genomic_DNA"/>
</dbReference>
<proteinExistence type="predicted"/>
<dbReference type="Pfam" id="PF00097">
    <property type="entry name" value="zf-C3HC4"/>
    <property type="match status" value="1"/>
</dbReference>
<organism evidence="7 8">
    <name type="scientific">Daedalea quercina L-15889</name>
    <dbReference type="NCBI Taxonomy" id="1314783"/>
    <lineage>
        <taxon>Eukaryota</taxon>
        <taxon>Fungi</taxon>
        <taxon>Dikarya</taxon>
        <taxon>Basidiomycota</taxon>
        <taxon>Agaricomycotina</taxon>
        <taxon>Agaricomycetes</taxon>
        <taxon>Polyporales</taxon>
        <taxon>Fomitopsis</taxon>
    </lineage>
</organism>
<protein>
    <recommendedName>
        <fullName evidence="6">RING-type domain-containing protein</fullName>
    </recommendedName>
</protein>
<evidence type="ECO:0000313" key="7">
    <source>
        <dbReference type="EMBL" id="KZT69306.1"/>
    </source>
</evidence>
<evidence type="ECO:0000256" key="4">
    <source>
        <dbReference type="PROSITE-ProRule" id="PRU00175"/>
    </source>
</evidence>
<dbReference type="PROSITE" id="PS50089">
    <property type="entry name" value="ZF_RING_2"/>
    <property type="match status" value="1"/>
</dbReference>
<dbReference type="OrthoDB" id="6270329at2759"/>
<keyword evidence="2 4" id="KW-0863">Zinc-finger</keyword>
<evidence type="ECO:0000256" key="2">
    <source>
        <dbReference type="ARBA" id="ARBA00022771"/>
    </source>
</evidence>
<evidence type="ECO:0000256" key="1">
    <source>
        <dbReference type="ARBA" id="ARBA00022723"/>
    </source>
</evidence>
<dbReference type="PANTHER" id="PTHR23041:SF78">
    <property type="entry name" value="E3 UBIQUITIN-PROTEIN LIGASE RNF4"/>
    <property type="match status" value="1"/>
</dbReference>
<dbReference type="InterPro" id="IPR018957">
    <property type="entry name" value="Znf_C3HC4_RING-type"/>
</dbReference>
<dbReference type="AlphaFoldDB" id="A0A165QDG1"/>
<dbReference type="SMART" id="SM00184">
    <property type="entry name" value="RING"/>
    <property type="match status" value="1"/>
</dbReference>
<keyword evidence="3" id="KW-0862">Zinc</keyword>
<accession>A0A165QDG1</accession>
<dbReference type="GO" id="GO:0008270">
    <property type="term" value="F:zinc ion binding"/>
    <property type="evidence" value="ECO:0007669"/>
    <property type="project" value="UniProtKB-KW"/>
</dbReference>
<feature type="domain" description="RING-type" evidence="6">
    <location>
        <begin position="6"/>
        <end position="49"/>
    </location>
</feature>
<dbReference type="STRING" id="1314783.A0A165QDG1"/>
<evidence type="ECO:0000256" key="5">
    <source>
        <dbReference type="SAM" id="Coils"/>
    </source>
</evidence>
<dbReference type="InterPro" id="IPR047134">
    <property type="entry name" value="RNF4"/>
</dbReference>
<evidence type="ECO:0000256" key="3">
    <source>
        <dbReference type="ARBA" id="ARBA00022833"/>
    </source>
</evidence>
<dbReference type="Proteomes" id="UP000076727">
    <property type="component" value="Unassembled WGS sequence"/>
</dbReference>
<name>A0A165QDG1_9APHY</name>
<evidence type="ECO:0000259" key="6">
    <source>
        <dbReference type="PROSITE" id="PS50089"/>
    </source>
</evidence>
<dbReference type="InterPro" id="IPR001841">
    <property type="entry name" value="Znf_RING"/>
</dbReference>
<keyword evidence="8" id="KW-1185">Reference proteome</keyword>
<sequence length="162" mass="18219">MAEGSCGICLDDLKNPVSTPCGHLHCEKCLISHVESNSDAITASCPSCRTAFPIATPDLRFVPAKYHKFIIPSVRRVFLDNPAESNKALKADVARLEGRVKGLEKDKTLLMERCEASMAASSKHAEGERDARMECEALRREMHELRKKYDSLKGRYREHKEM</sequence>
<keyword evidence="5" id="KW-0175">Coiled coil</keyword>
<keyword evidence="1" id="KW-0479">Metal-binding</keyword>
<evidence type="ECO:0000313" key="8">
    <source>
        <dbReference type="Proteomes" id="UP000076727"/>
    </source>
</evidence>
<dbReference type="InterPro" id="IPR013083">
    <property type="entry name" value="Znf_RING/FYVE/PHD"/>
</dbReference>
<reference evidence="7 8" key="1">
    <citation type="journal article" date="2016" name="Mol. Biol. Evol.">
        <title>Comparative Genomics of Early-Diverging Mushroom-Forming Fungi Provides Insights into the Origins of Lignocellulose Decay Capabilities.</title>
        <authorList>
            <person name="Nagy L.G."/>
            <person name="Riley R."/>
            <person name="Tritt A."/>
            <person name="Adam C."/>
            <person name="Daum C."/>
            <person name="Floudas D."/>
            <person name="Sun H."/>
            <person name="Yadav J.S."/>
            <person name="Pangilinan J."/>
            <person name="Larsson K.H."/>
            <person name="Matsuura K."/>
            <person name="Barry K."/>
            <person name="Labutti K."/>
            <person name="Kuo R."/>
            <person name="Ohm R.A."/>
            <person name="Bhattacharya S.S."/>
            <person name="Shirouzu T."/>
            <person name="Yoshinaga Y."/>
            <person name="Martin F.M."/>
            <person name="Grigoriev I.V."/>
            <person name="Hibbett D.S."/>
        </authorList>
    </citation>
    <scope>NUCLEOTIDE SEQUENCE [LARGE SCALE GENOMIC DNA]</scope>
    <source>
        <strain evidence="7 8">L-15889</strain>
    </source>
</reference>
<gene>
    <name evidence="7" type="ORF">DAEQUDRAFT_669812</name>
</gene>